<dbReference type="GO" id="GO:0016616">
    <property type="term" value="F:oxidoreductase activity, acting on the CH-OH group of donors, NAD or NADP as acceptor"/>
    <property type="evidence" value="ECO:0007669"/>
    <property type="project" value="TreeGrafter"/>
</dbReference>
<comment type="caution">
    <text evidence="1">The sequence shown here is derived from an EMBL/GenBank/DDBJ whole genome shotgun (WGS) entry which is preliminary data.</text>
</comment>
<organism evidence="1 2">
    <name type="scientific">Hungatella hathewayi</name>
    <dbReference type="NCBI Taxonomy" id="154046"/>
    <lineage>
        <taxon>Bacteria</taxon>
        <taxon>Bacillati</taxon>
        <taxon>Bacillota</taxon>
        <taxon>Clostridia</taxon>
        <taxon>Lachnospirales</taxon>
        <taxon>Lachnospiraceae</taxon>
        <taxon>Hungatella</taxon>
    </lineage>
</organism>
<dbReference type="AlphaFoldDB" id="A0AA37JGL8"/>
<dbReference type="PANTHER" id="PTHR45458">
    <property type="entry name" value="SHORT-CHAIN DEHYDROGENASE/REDUCTASE SDR"/>
    <property type="match status" value="1"/>
</dbReference>
<dbReference type="Pfam" id="PF00106">
    <property type="entry name" value="adh_short"/>
    <property type="match status" value="1"/>
</dbReference>
<dbReference type="SUPFAM" id="SSF51735">
    <property type="entry name" value="NAD(P)-binding Rossmann-fold domains"/>
    <property type="match status" value="1"/>
</dbReference>
<reference evidence="1" key="1">
    <citation type="submission" date="2022-01" db="EMBL/GenBank/DDBJ databases">
        <title>Novel bile acid biosynthetic pathways are enriched in the microbiome of centenarians.</title>
        <authorList>
            <person name="Sato Y."/>
            <person name="Atarashi K."/>
            <person name="Plichta R.D."/>
            <person name="Arai Y."/>
            <person name="Sasajima S."/>
            <person name="Kearney M.S."/>
            <person name="Suda W."/>
            <person name="Takeshita K."/>
            <person name="Sasaki T."/>
            <person name="Okamoto S."/>
            <person name="Skelly N.A."/>
            <person name="Okamura Y."/>
            <person name="Vlamakis H."/>
            <person name="Li Y."/>
            <person name="Tanoue T."/>
            <person name="Takei H."/>
            <person name="Nittono H."/>
            <person name="Narushima S."/>
            <person name="Irie J."/>
            <person name="Itoh H."/>
            <person name="Moriya K."/>
            <person name="Sugiura Y."/>
            <person name="Suematsu M."/>
            <person name="Moritoki N."/>
            <person name="Shibata S."/>
            <person name="Littman R.D."/>
            <person name="Fischbach A.M."/>
            <person name="Uwamino Y."/>
            <person name="Inoue T."/>
            <person name="Honda A."/>
            <person name="Hattori M."/>
            <person name="Murai T."/>
            <person name="Xavier J.R."/>
            <person name="Hirose N."/>
            <person name="Honda K."/>
        </authorList>
    </citation>
    <scope>NUCLEOTIDE SEQUENCE</scope>
    <source>
        <strain evidence="1">CE91-St55</strain>
    </source>
</reference>
<dbReference type="InterPro" id="IPR036291">
    <property type="entry name" value="NAD(P)-bd_dom_sf"/>
</dbReference>
<evidence type="ECO:0000313" key="2">
    <source>
        <dbReference type="Proteomes" id="UP001055091"/>
    </source>
</evidence>
<dbReference type="EMBL" id="BQNJ01000001">
    <property type="protein sequence ID" value="GKG98857.1"/>
    <property type="molecule type" value="Genomic_DNA"/>
</dbReference>
<evidence type="ECO:0000313" key="1">
    <source>
        <dbReference type="EMBL" id="GKG98857.1"/>
    </source>
</evidence>
<sequence>MRSVLITGADRGVGFALCQQFMENGWKVYAGQFMPDWAELSNLQDTYREQVEIIPLNVADTESVKNAARYVAERTEVLDMLVNCAGIGGMEDDRAAMKAVFHVNTLGPMRMVEAFLPLMKKGLKRLCFVSSEAGSVSVAHRAEGFAYCMSKTALNMEVRLMFNRLSKEGYTFRLYHPGWVRSYMMGVKSTVGNFEPEETAAVAYAQFAEDRDWEDVLAMTDVSNEFWPF</sequence>
<dbReference type="RefSeq" id="WP_244052357.1">
    <property type="nucleotide sequence ID" value="NZ_BQNJ01000001.1"/>
</dbReference>
<dbReference type="PRINTS" id="PR00081">
    <property type="entry name" value="GDHRDH"/>
</dbReference>
<protein>
    <submittedName>
        <fullName evidence="1">Short-chain dehydrogenase</fullName>
    </submittedName>
</protein>
<dbReference type="Gene3D" id="3.40.50.720">
    <property type="entry name" value="NAD(P)-binding Rossmann-like Domain"/>
    <property type="match status" value="1"/>
</dbReference>
<name>A0AA37JGL8_9FIRM</name>
<dbReference type="InterPro" id="IPR052184">
    <property type="entry name" value="SDR_enzymes"/>
</dbReference>
<proteinExistence type="predicted"/>
<dbReference type="PANTHER" id="PTHR45458:SF1">
    <property type="entry name" value="SHORT CHAIN DEHYDROGENASE"/>
    <property type="match status" value="1"/>
</dbReference>
<accession>A0AA37JGL8</accession>
<dbReference type="InterPro" id="IPR002347">
    <property type="entry name" value="SDR_fam"/>
</dbReference>
<dbReference type="Proteomes" id="UP001055091">
    <property type="component" value="Unassembled WGS sequence"/>
</dbReference>
<gene>
    <name evidence="1" type="ORF">CE91St55_08390</name>
</gene>